<gene>
    <name evidence="18" type="primary">dacB_1</name>
    <name evidence="18" type="ORF">ERS852569_00506</name>
</gene>
<keyword evidence="9" id="KW-0133">Cell shape</keyword>
<comment type="function">
    <text evidence="1">Removes C-terminal D-alanyl residues from sugar-peptide cell wall precursors.</text>
</comment>
<dbReference type="Gene3D" id="3.40.710.10">
    <property type="entry name" value="DD-peptidase/beta-lactamase superfamily"/>
    <property type="match status" value="1"/>
</dbReference>
<dbReference type="InterPro" id="IPR015956">
    <property type="entry name" value="Peniciliin-bd_prot_C_sf"/>
</dbReference>
<dbReference type="Proteomes" id="UP000095762">
    <property type="component" value="Unassembled WGS sequence"/>
</dbReference>
<keyword evidence="6" id="KW-0645">Protease</keyword>
<dbReference type="InterPro" id="IPR001967">
    <property type="entry name" value="Peptidase_S11_N"/>
</dbReference>
<feature type="active site" description="Proton acceptor" evidence="13">
    <location>
        <position position="80"/>
    </location>
</feature>
<dbReference type="Pfam" id="PF00768">
    <property type="entry name" value="Peptidase_S11"/>
    <property type="match status" value="1"/>
</dbReference>
<dbReference type="GO" id="GO:0009002">
    <property type="term" value="F:serine-type D-Ala-D-Ala carboxypeptidase activity"/>
    <property type="evidence" value="ECO:0007669"/>
    <property type="project" value="UniProtKB-EC"/>
</dbReference>
<dbReference type="UniPathway" id="UPA00219"/>
<dbReference type="Gene3D" id="2.60.410.10">
    <property type="entry name" value="D-Ala-D-Ala carboxypeptidase, C-terminal domain"/>
    <property type="match status" value="1"/>
</dbReference>
<evidence type="ECO:0000256" key="14">
    <source>
        <dbReference type="PIRSR" id="PIRSR618044-2"/>
    </source>
</evidence>
<dbReference type="PRINTS" id="PR00725">
    <property type="entry name" value="DADACBPTASE1"/>
</dbReference>
<evidence type="ECO:0000256" key="2">
    <source>
        <dbReference type="ARBA" id="ARBA00004752"/>
    </source>
</evidence>
<dbReference type="InterPro" id="IPR018044">
    <property type="entry name" value="Peptidase_S11"/>
</dbReference>
<evidence type="ECO:0000313" key="18">
    <source>
        <dbReference type="EMBL" id="CUP71431.1"/>
    </source>
</evidence>
<name>A0A174QHK3_9FIRM</name>
<keyword evidence="10" id="KW-0573">Peptidoglycan synthesis</keyword>
<dbReference type="PANTHER" id="PTHR21581">
    <property type="entry name" value="D-ALANYL-D-ALANINE CARBOXYPEPTIDASE"/>
    <property type="match status" value="1"/>
</dbReference>
<dbReference type="GO" id="GO:0006508">
    <property type="term" value="P:proteolysis"/>
    <property type="evidence" value="ECO:0007669"/>
    <property type="project" value="UniProtKB-KW"/>
</dbReference>
<evidence type="ECO:0000256" key="12">
    <source>
        <dbReference type="ARBA" id="ARBA00034000"/>
    </source>
</evidence>
<evidence type="ECO:0000256" key="4">
    <source>
        <dbReference type="ARBA" id="ARBA00012448"/>
    </source>
</evidence>
<organism evidence="18 19">
    <name type="scientific">Blautia obeum</name>
    <dbReference type="NCBI Taxonomy" id="40520"/>
    <lineage>
        <taxon>Bacteria</taxon>
        <taxon>Bacillati</taxon>
        <taxon>Bacillota</taxon>
        <taxon>Clostridia</taxon>
        <taxon>Lachnospirales</taxon>
        <taxon>Lachnospiraceae</taxon>
        <taxon>Blautia</taxon>
    </lineage>
</organism>
<dbReference type="InterPro" id="IPR037167">
    <property type="entry name" value="Peptidase_S11_C_sf"/>
</dbReference>
<keyword evidence="5 18" id="KW-0121">Carboxypeptidase</keyword>
<comment type="similarity">
    <text evidence="3 15">Belongs to the peptidase S11 family.</text>
</comment>
<comment type="pathway">
    <text evidence="2">Cell wall biogenesis; peptidoglycan biosynthesis.</text>
</comment>
<keyword evidence="7" id="KW-0732">Signal</keyword>
<evidence type="ECO:0000313" key="19">
    <source>
        <dbReference type="Proteomes" id="UP000095762"/>
    </source>
</evidence>
<feature type="active site" evidence="13">
    <location>
        <position position="132"/>
    </location>
</feature>
<dbReference type="EMBL" id="CZBP01000003">
    <property type="protein sequence ID" value="CUP71431.1"/>
    <property type="molecule type" value="Genomic_DNA"/>
</dbReference>
<evidence type="ECO:0000259" key="16">
    <source>
        <dbReference type="Pfam" id="PF00768"/>
    </source>
</evidence>
<evidence type="ECO:0000256" key="3">
    <source>
        <dbReference type="ARBA" id="ARBA00007164"/>
    </source>
</evidence>
<comment type="catalytic activity">
    <reaction evidence="12">
        <text>Preferential cleavage: (Ac)2-L-Lys-D-Ala-|-D-Ala. Also transpeptidation of peptidyl-alanyl moieties that are N-acyl substituents of D-alanine.</text>
        <dbReference type="EC" id="3.4.16.4"/>
    </reaction>
</comment>
<keyword evidence="11" id="KW-0961">Cell wall biogenesis/degradation</keyword>
<keyword evidence="8 18" id="KW-0378">Hydrolase</keyword>
<dbReference type="SUPFAM" id="SSF69189">
    <property type="entry name" value="Penicillin-binding protein associated domain"/>
    <property type="match status" value="1"/>
</dbReference>
<evidence type="ECO:0000256" key="5">
    <source>
        <dbReference type="ARBA" id="ARBA00022645"/>
    </source>
</evidence>
<dbReference type="GO" id="GO:0009252">
    <property type="term" value="P:peptidoglycan biosynthetic process"/>
    <property type="evidence" value="ECO:0007669"/>
    <property type="project" value="UniProtKB-UniPathway"/>
</dbReference>
<dbReference type="PANTHER" id="PTHR21581:SF33">
    <property type="entry name" value="D-ALANYL-D-ALANINE CARBOXYPEPTIDASE DACB"/>
    <property type="match status" value="1"/>
</dbReference>
<accession>A0A174QHK3</accession>
<feature type="domain" description="Peptidase S11 D-alanyl-D-alanine carboxypeptidase A N-terminal" evidence="16">
    <location>
        <begin position="42"/>
        <end position="268"/>
    </location>
</feature>
<evidence type="ECO:0000256" key="9">
    <source>
        <dbReference type="ARBA" id="ARBA00022960"/>
    </source>
</evidence>
<protein>
    <recommendedName>
        <fullName evidence="4">serine-type D-Ala-D-Ala carboxypeptidase</fullName>
        <ecNumber evidence="4">3.4.16.4</ecNumber>
    </recommendedName>
</protein>
<dbReference type="GO" id="GO:0008360">
    <property type="term" value="P:regulation of cell shape"/>
    <property type="evidence" value="ECO:0007669"/>
    <property type="project" value="UniProtKB-KW"/>
</dbReference>
<dbReference type="SUPFAM" id="SSF56601">
    <property type="entry name" value="beta-lactamase/transpeptidase-like"/>
    <property type="match status" value="1"/>
</dbReference>
<dbReference type="InterPro" id="IPR012338">
    <property type="entry name" value="Beta-lactam/transpept-like"/>
</dbReference>
<evidence type="ECO:0000259" key="17">
    <source>
        <dbReference type="Pfam" id="PF07943"/>
    </source>
</evidence>
<feature type="binding site" evidence="14">
    <location>
        <position position="243"/>
    </location>
    <ligand>
        <name>substrate</name>
    </ligand>
</feature>
<dbReference type="GO" id="GO:0071555">
    <property type="term" value="P:cell wall organization"/>
    <property type="evidence" value="ECO:0007669"/>
    <property type="project" value="UniProtKB-KW"/>
</dbReference>
<evidence type="ECO:0000256" key="1">
    <source>
        <dbReference type="ARBA" id="ARBA00003217"/>
    </source>
</evidence>
<feature type="domain" description="Peptidase S11 D-Ala-D-Ala carboxypeptidase A C-terminal" evidence="17">
    <location>
        <begin position="345"/>
        <end position="396"/>
    </location>
</feature>
<dbReference type="EC" id="3.4.16.4" evidence="4"/>
<evidence type="ECO:0000256" key="10">
    <source>
        <dbReference type="ARBA" id="ARBA00022984"/>
    </source>
</evidence>
<dbReference type="Pfam" id="PF07943">
    <property type="entry name" value="PBP5_C"/>
    <property type="match status" value="1"/>
</dbReference>
<reference evidence="18 19" key="1">
    <citation type="submission" date="2015-09" db="EMBL/GenBank/DDBJ databases">
        <authorList>
            <consortium name="Pathogen Informatics"/>
        </authorList>
    </citation>
    <scope>NUCLEOTIDE SEQUENCE [LARGE SCALE GENOMIC DNA]</scope>
    <source>
        <strain evidence="18 19">2789STDY5834957</strain>
    </source>
</reference>
<evidence type="ECO:0000256" key="8">
    <source>
        <dbReference type="ARBA" id="ARBA00022801"/>
    </source>
</evidence>
<evidence type="ECO:0000256" key="6">
    <source>
        <dbReference type="ARBA" id="ARBA00022670"/>
    </source>
</evidence>
<sequence>MRMKHIAAVIVVTAVLLFTQTYTSARGAEYKIPQTVDMTPVAEEPAELYALSAVLMDGESGRVLYEKDGERPLANASTTKVLTCIVALENSSGDDYVQVSQNAASQPEVKLGLQKGEQYYLEDLLYSLMLKSHNDTAVAIAEHCGGSVEGFARMLNRKAKQIGCKDTYFITPNGLDAEDENGKHHTTAKDLALIMRYAVKNETFLHIAQTRDYTFSEITGKRTFSVHNANAFLDMRDGVLAGKTGYTSQAGYCYVCAWEKEGKTFIVSLLGCGWPNHKTYKWSDTEKLLDFGDYNYEYETYWKEPQTGKILVTDGVEDGQDIGTKIYLRGKCSVTAYDREKEVLLKKGETVTCKIEIPQKVSAPVLKGEKLGRIAYYLDGKLIDFYPVYAEKSVEKISFKWYTEKVFHDFFH</sequence>
<evidence type="ECO:0000256" key="7">
    <source>
        <dbReference type="ARBA" id="ARBA00022729"/>
    </source>
</evidence>
<dbReference type="AlphaFoldDB" id="A0A174QHK3"/>
<dbReference type="InterPro" id="IPR012907">
    <property type="entry name" value="Peptidase_S11_C"/>
</dbReference>
<proteinExistence type="inferred from homology"/>
<evidence type="ECO:0000256" key="13">
    <source>
        <dbReference type="PIRSR" id="PIRSR618044-1"/>
    </source>
</evidence>
<evidence type="ECO:0000256" key="15">
    <source>
        <dbReference type="RuleBase" id="RU004016"/>
    </source>
</evidence>
<feature type="active site" description="Acyl-ester intermediate" evidence="13">
    <location>
        <position position="77"/>
    </location>
</feature>
<evidence type="ECO:0000256" key="11">
    <source>
        <dbReference type="ARBA" id="ARBA00023316"/>
    </source>
</evidence>